<dbReference type="Proteomes" id="UP000000495">
    <property type="component" value="Chromosome"/>
</dbReference>
<dbReference type="GO" id="GO:0003723">
    <property type="term" value="F:RNA binding"/>
    <property type="evidence" value="ECO:0007669"/>
    <property type="project" value="TreeGrafter"/>
</dbReference>
<dbReference type="GO" id="GO:0035770">
    <property type="term" value="C:ribonucleoprotein granule"/>
    <property type="evidence" value="ECO:0007669"/>
    <property type="project" value="TreeGrafter"/>
</dbReference>
<evidence type="ECO:0000313" key="4">
    <source>
        <dbReference type="EMBL" id="CCB86860.1"/>
    </source>
</evidence>
<sequence>MHAPALSPSLPPKASVTEKSLEKKSPVDFIDNILKKINFYNPKEFVELAQTITQLEWRLLSTDPINANNLDDPHDPTPKTTAKITWIFLRTLGDTFSGQQKLLKETLCCVAKQNLEQFEPKDLVSIARVFDDIEYHEINLFRFLSRKISSCASRLTPEDIAWTLFSFRKITPLPELIFRRLTVLAFEKIQLFNAQELAITFKALVQASYCKNEQLSQISYRIKNKVNDLTVSDAIHVLWAYAYDARQNKKDPCFVRDSNWETLEQLKEVFLKNATSLNADEIVRIAWSYHFLNCIHEDLLRELCKHLEPKINDLTNDGLINITKIFISLNFIDKELLWKLLKKIEDKVVDNPHQFTPSNLSELTHAMLMGYCQSEDYTTFILNMLDVIFQIDPSRWKAHQLSQIHTIHLIYTLKSKQEKAMPIPLQERIDIHLKGLKDKKPISSDFHLSVAKCIENILGKSEKEFQIETYFVDIAYPARKLVIEVDGPAHFDQFGNYLQKNAVKEFVLKLLGWQVIRISKEWPGYEHIFHNESTSLQKMPTQYKKKELKNLRIQFLNKLLNSHEN</sequence>
<feature type="region of interest" description="Disordered" evidence="1">
    <location>
        <begin position="1"/>
        <end position="21"/>
    </location>
</feature>
<dbReference type="OrthoDB" id="9798754at2"/>
<dbReference type="Gene3D" id="3.40.960.10">
    <property type="entry name" value="VSR Endonuclease"/>
    <property type="match status" value="1"/>
</dbReference>
<dbReference type="KEGG" id="puv:PUV_19100"/>
<dbReference type="AlphaFoldDB" id="F8L0V4"/>
<dbReference type="eggNOG" id="COG2852">
    <property type="taxonomic scope" value="Bacteria"/>
</dbReference>
<protein>
    <submittedName>
        <fullName evidence="4">Uncharacterized protein</fullName>
    </submittedName>
</protein>
<gene>
    <name evidence="4" type="ordered locus">PUV_19100</name>
</gene>
<evidence type="ECO:0000259" key="2">
    <source>
        <dbReference type="Pfam" id="PF08373"/>
    </source>
</evidence>
<reference key="1">
    <citation type="journal article" date="2011" name="Mol. Biol. Evol.">
        <title>Unity in variety -- the pan-genome of the Chlamydiae.</title>
        <authorList>
            <person name="Collingro A."/>
            <person name="Tischler P."/>
            <person name="Weinmaier T."/>
            <person name="Penz T."/>
            <person name="Heinz E."/>
            <person name="Brunham R.C."/>
            <person name="Read T.D."/>
            <person name="Bavoil P.M."/>
            <person name="Sachse K."/>
            <person name="Kahane S."/>
            <person name="Friedman M.G."/>
            <person name="Rattei T."/>
            <person name="Myers G.S.A."/>
            <person name="Horn M."/>
        </authorList>
    </citation>
    <scope>NUCLEOTIDE SEQUENCE</scope>
    <source>
        <strain>UV7</strain>
    </source>
</reference>
<dbReference type="PANTHER" id="PTHR21228:SF40">
    <property type="entry name" value="LD45607P"/>
    <property type="match status" value="1"/>
</dbReference>
<evidence type="ECO:0000313" key="5">
    <source>
        <dbReference type="Proteomes" id="UP000000495"/>
    </source>
</evidence>
<organism evidence="4 5">
    <name type="scientific">Parachlamydia acanthamoebae (strain UV7)</name>
    <dbReference type="NCBI Taxonomy" id="765952"/>
    <lineage>
        <taxon>Bacteria</taxon>
        <taxon>Pseudomonadati</taxon>
        <taxon>Chlamydiota</taxon>
        <taxon>Chlamydiia</taxon>
        <taxon>Parachlamydiales</taxon>
        <taxon>Parachlamydiaceae</taxon>
        <taxon>Parachlamydia</taxon>
    </lineage>
</organism>
<dbReference type="InterPro" id="IPR058917">
    <property type="entry name" value="RESC6_dom"/>
</dbReference>
<dbReference type="InterPro" id="IPR013584">
    <property type="entry name" value="RAP"/>
</dbReference>
<feature type="domain" description="RAP" evidence="2">
    <location>
        <begin position="483"/>
        <end position="519"/>
    </location>
</feature>
<dbReference type="STRING" id="765952.PUV_19100"/>
<dbReference type="GO" id="GO:0044528">
    <property type="term" value="P:regulation of mitochondrial mRNA stability"/>
    <property type="evidence" value="ECO:0007669"/>
    <property type="project" value="TreeGrafter"/>
</dbReference>
<evidence type="ECO:0000256" key="1">
    <source>
        <dbReference type="SAM" id="MobiDB-lite"/>
    </source>
</evidence>
<dbReference type="Pfam" id="PF26188">
    <property type="entry name" value="RESC6"/>
    <property type="match status" value="1"/>
</dbReference>
<feature type="domain" description="RNA-editing substrate-binding complex 6 protein" evidence="3">
    <location>
        <begin position="115"/>
        <end position="344"/>
    </location>
</feature>
<dbReference type="RefSeq" id="WP_013925256.1">
    <property type="nucleotide sequence ID" value="NC_015702.1"/>
</dbReference>
<dbReference type="InterPro" id="IPR050870">
    <property type="entry name" value="FAST_kinase"/>
</dbReference>
<name>F8L0V4_PARAV</name>
<dbReference type="HOGENOM" id="CLU_482202_0_0_0"/>
<dbReference type="EMBL" id="FR872580">
    <property type="protein sequence ID" value="CCB86860.1"/>
    <property type="molecule type" value="Genomic_DNA"/>
</dbReference>
<dbReference type="Pfam" id="PF08373">
    <property type="entry name" value="RAP"/>
    <property type="match status" value="1"/>
</dbReference>
<keyword evidence="5" id="KW-1185">Reference proteome</keyword>
<evidence type="ECO:0000259" key="3">
    <source>
        <dbReference type="Pfam" id="PF26188"/>
    </source>
</evidence>
<dbReference type="PANTHER" id="PTHR21228">
    <property type="entry name" value="FAST LEU-RICH DOMAIN-CONTAINING"/>
    <property type="match status" value="1"/>
</dbReference>
<proteinExistence type="predicted"/>
<reference evidence="4 5" key="2">
    <citation type="journal article" date="2011" name="Mol. Biol. Evol.">
        <title>Unity in variety--the pan-genome of the Chlamydiae.</title>
        <authorList>
            <person name="Collingro A."/>
            <person name="Tischler P."/>
            <person name="Weinmaier T."/>
            <person name="Penz T."/>
            <person name="Heinz E."/>
            <person name="Brunham R.C."/>
            <person name="Read T.D."/>
            <person name="Bavoil P.M."/>
            <person name="Sachse K."/>
            <person name="Kahane S."/>
            <person name="Friedman M.G."/>
            <person name="Rattei T."/>
            <person name="Myers G.S."/>
            <person name="Horn M."/>
        </authorList>
    </citation>
    <scope>NUCLEOTIDE SEQUENCE [LARGE SCALE GENOMIC DNA]</scope>
    <source>
        <strain evidence="5">UV7</strain>
    </source>
</reference>
<accession>F8L0V4</accession>